<keyword evidence="4" id="KW-1133">Transmembrane helix</keyword>
<keyword evidence="4" id="KW-0812">Transmembrane</keyword>
<keyword evidence="1" id="KW-0677">Repeat</keyword>
<feature type="transmembrane region" description="Helical" evidence="4">
    <location>
        <begin position="69"/>
        <end position="85"/>
    </location>
</feature>
<gene>
    <name evidence="5" type="ORF">GCM10010981_22950</name>
</gene>
<dbReference type="EMBL" id="BMJA01000002">
    <property type="protein sequence ID" value="GGA33438.1"/>
    <property type="molecule type" value="Genomic_DNA"/>
</dbReference>
<dbReference type="PANTHER" id="PTHR44227">
    <property type="match status" value="1"/>
</dbReference>
<feature type="transmembrane region" description="Helical" evidence="4">
    <location>
        <begin position="169"/>
        <end position="190"/>
    </location>
</feature>
<proteinExistence type="predicted"/>
<feature type="transmembrane region" description="Helical" evidence="4">
    <location>
        <begin position="12"/>
        <end position="30"/>
    </location>
</feature>
<evidence type="ECO:0008006" key="7">
    <source>
        <dbReference type="Google" id="ProtNLM"/>
    </source>
</evidence>
<dbReference type="Proteomes" id="UP000620046">
    <property type="component" value="Unassembled WGS sequence"/>
</dbReference>
<dbReference type="SUPFAM" id="SSF48452">
    <property type="entry name" value="TPR-like"/>
    <property type="match status" value="1"/>
</dbReference>
<organism evidence="5 6">
    <name type="scientific">Dyella nitratireducens</name>
    <dbReference type="NCBI Taxonomy" id="1849580"/>
    <lineage>
        <taxon>Bacteria</taxon>
        <taxon>Pseudomonadati</taxon>
        <taxon>Pseudomonadota</taxon>
        <taxon>Gammaproteobacteria</taxon>
        <taxon>Lysobacterales</taxon>
        <taxon>Rhodanobacteraceae</taxon>
        <taxon>Dyella</taxon>
    </lineage>
</organism>
<accession>A0ABQ1FYN8</accession>
<evidence type="ECO:0000313" key="6">
    <source>
        <dbReference type="Proteomes" id="UP000620046"/>
    </source>
</evidence>
<evidence type="ECO:0000256" key="2">
    <source>
        <dbReference type="ARBA" id="ARBA00022803"/>
    </source>
</evidence>
<feature type="transmembrane region" description="Helical" evidence="4">
    <location>
        <begin position="245"/>
        <end position="269"/>
    </location>
</feature>
<reference evidence="6" key="1">
    <citation type="journal article" date="2019" name="Int. J. Syst. Evol. Microbiol.">
        <title>The Global Catalogue of Microorganisms (GCM) 10K type strain sequencing project: providing services to taxonomists for standard genome sequencing and annotation.</title>
        <authorList>
            <consortium name="The Broad Institute Genomics Platform"/>
            <consortium name="The Broad Institute Genome Sequencing Center for Infectious Disease"/>
            <person name="Wu L."/>
            <person name="Ma J."/>
        </authorList>
    </citation>
    <scope>NUCLEOTIDE SEQUENCE [LARGE SCALE GENOMIC DNA]</scope>
    <source>
        <strain evidence="6">CGMCC 1.15439</strain>
    </source>
</reference>
<evidence type="ECO:0000256" key="1">
    <source>
        <dbReference type="ARBA" id="ARBA00022737"/>
    </source>
</evidence>
<evidence type="ECO:0000256" key="4">
    <source>
        <dbReference type="SAM" id="Phobius"/>
    </source>
</evidence>
<dbReference type="InterPro" id="IPR052346">
    <property type="entry name" value="O-mannosyl-transferase_TMTC"/>
</dbReference>
<dbReference type="InterPro" id="IPR011990">
    <property type="entry name" value="TPR-like_helical_dom_sf"/>
</dbReference>
<comment type="caution">
    <text evidence="5">The sequence shown here is derived from an EMBL/GenBank/DDBJ whole genome shotgun (WGS) entry which is preliminary data.</text>
</comment>
<evidence type="ECO:0000256" key="3">
    <source>
        <dbReference type="SAM" id="MobiDB-lite"/>
    </source>
</evidence>
<evidence type="ECO:0000313" key="5">
    <source>
        <dbReference type="EMBL" id="GGA33438.1"/>
    </source>
</evidence>
<feature type="transmembrane region" description="Helical" evidence="4">
    <location>
        <begin position="36"/>
        <end position="57"/>
    </location>
</feature>
<name>A0ABQ1FYN8_9GAMM</name>
<keyword evidence="4" id="KW-0472">Membrane</keyword>
<feature type="transmembrane region" description="Helical" evidence="4">
    <location>
        <begin position="276"/>
        <end position="295"/>
    </location>
</feature>
<dbReference type="PANTHER" id="PTHR44227:SF3">
    <property type="entry name" value="PROTEIN O-MANNOSYL-TRANSFERASE TMTC4"/>
    <property type="match status" value="1"/>
</dbReference>
<feature type="transmembrane region" description="Helical" evidence="4">
    <location>
        <begin position="91"/>
        <end position="111"/>
    </location>
</feature>
<keyword evidence="2" id="KW-0802">TPR repeat</keyword>
<feature type="region of interest" description="Disordered" evidence="3">
    <location>
        <begin position="544"/>
        <end position="568"/>
    </location>
</feature>
<dbReference type="Gene3D" id="1.25.40.10">
    <property type="entry name" value="Tetratricopeptide repeat domain"/>
    <property type="match status" value="1"/>
</dbReference>
<keyword evidence="6" id="KW-1185">Reference proteome</keyword>
<feature type="transmembrane region" description="Helical" evidence="4">
    <location>
        <begin position="335"/>
        <end position="355"/>
    </location>
</feature>
<protein>
    <recommendedName>
        <fullName evidence="7">Tetratricopeptide repeat protein</fullName>
    </recommendedName>
</protein>
<sequence>MPLLFRGFNNWTIYFRPLGVALFTLQVRLFDAQPGPMHLVSLALHLVNTLLVGTFALQIGKHDPVQKHRLGVLCISTLLYGLHPLLVEPVVWIGCQFELTATLFMLLGWIANIDMARPGLRALIVAICFFLAAASKESAAAFPFVIVTLDWFIRTGPNNSSISARIRKLLTHNWLTYAAIVLTGLAYLTIRHGALGVLVPAVDTHPLPLWARLQESAFLYLRYWRMFFWPTMGMGPLHPIPSQQFLHFNASTALQDTGAACILIMGILLTLRRRHFGGLILGVTFSLLPVLHLIGPNFDASLYHERYAMTALALACAWLPTSLQQMSVPPSVHRLLPLAGKLILSAWLILAVITIRVTAPLWSTQINLWTWAVQNDPTSINARDELISAYMEQGDDASAWKLIDEIVKNHEQCVTCMLNAATLSIGEGNPQRASFFLQKVKDLPELNSRSNFRTYLTLIAQIEVLQDHYKQAEAVARTAIALDNLDPQPQLVLAVALAMQGQITAAVQVEDAATPLLTKDKQVKERQKFEALKDYLRTHPAANQTLRAPSSVVPHPQSTGNHSGGHEG</sequence>